<dbReference type="EMBL" id="VSRL01000347">
    <property type="protein sequence ID" value="NKE63371.1"/>
    <property type="molecule type" value="Genomic_DNA"/>
</dbReference>
<keyword evidence="2" id="KW-1185">Reference proteome</keyword>
<proteinExistence type="predicted"/>
<comment type="caution">
    <text evidence="1">The sequence shown here is derived from an EMBL/GenBank/DDBJ whole genome shotgun (WGS) entry which is preliminary data.</text>
</comment>
<dbReference type="Proteomes" id="UP001515943">
    <property type="component" value="Unassembled WGS sequence"/>
</dbReference>
<name>A0ABX1FXT3_9PSEU</name>
<dbReference type="InterPro" id="IPR032710">
    <property type="entry name" value="NTF2-like_dom_sf"/>
</dbReference>
<sequence>MDQVVRDAVAAIELRDWELLKGLLHPYLHWTEGGVTIRGRTKVLTHLMGAPPSGPPDSYELRDGQIYRWTTGN</sequence>
<protein>
    <submittedName>
        <fullName evidence="1">Nuclear transport factor 2 family protein</fullName>
    </submittedName>
</protein>
<dbReference type="RefSeq" id="WP_167979958.1">
    <property type="nucleotide sequence ID" value="NZ_VSRL01000347.1"/>
</dbReference>
<organism evidence="1 2">
    <name type="scientific">Lentzea indica</name>
    <dbReference type="NCBI Taxonomy" id="2604800"/>
    <lineage>
        <taxon>Bacteria</taxon>
        <taxon>Bacillati</taxon>
        <taxon>Actinomycetota</taxon>
        <taxon>Actinomycetes</taxon>
        <taxon>Pseudonocardiales</taxon>
        <taxon>Pseudonocardiaceae</taxon>
        <taxon>Lentzea</taxon>
    </lineage>
</organism>
<reference evidence="1 2" key="1">
    <citation type="submission" date="2019-08" db="EMBL/GenBank/DDBJ databases">
        <title>Lentzea from Indian Himalayas.</title>
        <authorList>
            <person name="Mandal S."/>
            <person name="Mallick Gupta A."/>
            <person name="Maiti P.K."/>
            <person name="Sarkar J."/>
            <person name="Mandal S."/>
        </authorList>
    </citation>
    <scope>NUCLEOTIDE SEQUENCE [LARGE SCALE GENOMIC DNA]</scope>
    <source>
        <strain evidence="1 2">PSKA42</strain>
    </source>
</reference>
<evidence type="ECO:0000313" key="2">
    <source>
        <dbReference type="Proteomes" id="UP001515943"/>
    </source>
</evidence>
<accession>A0ABX1FXT3</accession>
<evidence type="ECO:0000313" key="1">
    <source>
        <dbReference type="EMBL" id="NKE63371.1"/>
    </source>
</evidence>
<dbReference type="SUPFAM" id="SSF54427">
    <property type="entry name" value="NTF2-like"/>
    <property type="match status" value="1"/>
</dbReference>
<gene>
    <name evidence="1" type="ORF">FXN61_44290</name>
</gene>